<feature type="transmembrane region" description="Helical" evidence="3">
    <location>
        <begin position="77"/>
        <end position="95"/>
    </location>
</feature>
<dbReference type="Gene3D" id="1.10.510.10">
    <property type="entry name" value="Transferase(Phosphotransferase) domain 1"/>
    <property type="match status" value="1"/>
</dbReference>
<evidence type="ECO:0000259" key="4">
    <source>
        <dbReference type="Pfam" id="PF03109"/>
    </source>
</evidence>
<dbReference type="InterPro" id="IPR045307">
    <property type="entry name" value="ADCK1_dom"/>
</dbReference>
<dbReference type="AlphaFoldDB" id="A0A4T0HTS5"/>
<organism evidence="5 6">
    <name type="scientific">Wallemia ichthyophaga</name>
    <dbReference type="NCBI Taxonomy" id="245174"/>
    <lineage>
        <taxon>Eukaryota</taxon>
        <taxon>Fungi</taxon>
        <taxon>Dikarya</taxon>
        <taxon>Basidiomycota</taxon>
        <taxon>Wallemiomycotina</taxon>
        <taxon>Wallemiomycetes</taxon>
        <taxon>Wallemiales</taxon>
        <taxon>Wallemiaceae</taxon>
        <taxon>Wallemia</taxon>
    </lineage>
</organism>
<accession>A0A4T0HTS5</accession>
<keyword evidence="3" id="KW-1133">Transmembrane helix</keyword>
<feature type="region of interest" description="Disordered" evidence="2">
    <location>
        <begin position="477"/>
        <end position="499"/>
    </location>
</feature>
<dbReference type="Proteomes" id="UP000306954">
    <property type="component" value="Unassembled WGS sequence"/>
</dbReference>
<feature type="domain" description="ABC1 atypical kinase-like" evidence="4">
    <location>
        <begin position="189"/>
        <end position="434"/>
    </location>
</feature>
<dbReference type="PANTHER" id="PTHR43173:SF19">
    <property type="entry name" value="AARF DOMAIN-CONTAINING PROTEIN KINASE 1"/>
    <property type="match status" value="1"/>
</dbReference>
<protein>
    <recommendedName>
        <fullName evidence="4">ABC1 atypical kinase-like domain-containing protein</fullName>
    </recommendedName>
</protein>
<dbReference type="InterPro" id="IPR011009">
    <property type="entry name" value="Kinase-like_dom_sf"/>
</dbReference>
<dbReference type="InterPro" id="IPR051130">
    <property type="entry name" value="Mito_struct-func_regulator"/>
</dbReference>
<evidence type="ECO:0000256" key="2">
    <source>
        <dbReference type="SAM" id="MobiDB-lite"/>
    </source>
</evidence>
<reference evidence="5 6" key="1">
    <citation type="submission" date="2019-03" db="EMBL/GenBank/DDBJ databases">
        <title>Sequencing 23 genomes of Wallemia ichthyophaga.</title>
        <authorList>
            <person name="Gostincar C."/>
        </authorList>
    </citation>
    <scope>NUCLEOTIDE SEQUENCE [LARGE SCALE GENOMIC DNA]</scope>
    <source>
        <strain evidence="5 6">EXF-8621</strain>
    </source>
</reference>
<sequence>MLVVALQKAIHLDDQLLEMQRVLFNQAKQSLRGLKCSNTRAASKTPAHNFLRHQAPLRRWSSTHHNRHEKREFLSKLPTSIIVLLIFLPSSFILYNTSDTFKHTSLAAQRCARCAQAFVANATDYKLTLGRTYASDDEKWDSLAGCHKRCAERVLNVLKANGGVFIKLGQHISSVALLPLEWTSTMRPLQDQCNPSSIDDVNKILKIATGKSTEELFTTFDPTPIGVASLAQVHVANDKSTGQKVAVKVQHPGLDEYAEIDIKTVQLISKGIKKLFPEFEFTWLADEMAVNLPLELDFRHESNNANRCRNDFADKSSTTLYIPEFLWSHKLALCMEYIEGARPDDLNFLQKHNIDRNQVAKELASLFSEMVYINGFFHADPHPGNLLIRPAHKKSRSPYNFDICLLDHGLYFDLSDDLRVNYARFWLSLMKPPSKATFKERRHYAKLVGNIDEDMYAIFESAITGKAGLEGAYDHEVKGGPRKHKRSGGILDNTPAGNSSDVERLRSALVTKEGLLSSVFELLRNLPRRLLMVLKLNDLTRHLDTSLHTTHGPTRVFLIIGQYCEKSNHRATLKDISRRWSETGVSLSIFWSYLKEYLRHVRTSVAFSTLAGLQDVKATYVIWSKWLHALYARGFDGASKVAAGIEEQERAKEEEKKARQIE</sequence>
<gene>
    <name evidence="5" type="ORF">E3P90_04115</name>
</gene>
<name>A0A4T0HTS5_WALIC</name>
<keyword evidence="3" id="KW-0472">Membrane</keyword>
<dbReference type="EMBL" id="SPOF01000106">
    <property type="protein sequence ID" value="TIB07333.1"/>
    <property type="molecule type" value="Genomic_DNA"/>
</dbReference>
<comment type="similarity">
    <text evidence="1">Belongs to the protein kinase superfamily. ADCK protein kinase family.</text>
</comment>
<dbReference type="CDD" id="cd13969">
    <property type="entry name" value="ADCK1-like"/>
    <property type="match status" value="1"/>
</dbReference>
<evidence type="ECO:0000256" key="1">
    <source>
        <dbReference type="ARBA" id="ARBA00009670"/>
    </source>
</evidence>
<dbReference type="GO" id="GO:0005743">
    <property type="term" value="C:mitochondrial inner membrane"/>
    <property type="evidence" value="ECO:0007669"/>
    <property type="project" value="TreeGrafter"/>
</dbReference>
<dbReference type="SUPFAM" id="SSF56112">
    <property type="entry name" value="Protein kinase-like (PK-like)"/>
    <property type="match status" value="1"/>
</dbReference>
<proteinExistence type="inferred from homology"/>
<keyword evidence="3" id="KW-0812">Transmembrane</keyword>
<dbReference type="InterPro" id="IPR004147">
    <property type="entry name" value="ABC1_dom"/>
</dbReference>
<dbReference type="GO" id="GO:0055088">
    <property type="term" value="P:lipid homeostasis"/>
    <property type="evidence" value="ECO:0007669"/>
    <property type="project" value="TreeGrafter"/>
</dbReference>
<evidence type="ECO:0000256" key="3">
    <source>
        <dbReference type="SAM" id="Phobius"/>
    </source>
</evidence>
<evidence type="ECO:0000313" key="6">
    <source>
        <dbReference type="Proteomes" id="UP000306954"/>
    </source>
</evidence>
<dbReference type="Pfam" id="PF03109">
    <property type="entry name" value="ABC1"/>
    <property type="match status" value="1"/>
</dbReference>
<comment type="caution">
    <text evidence="5">The sequence shown here is derived from an EMBL/GenBank/DDBJ whole genome shotgun (WGS) entry which is preliminary data.</text>
</comment>
<dbReference type="PANTHER" id="PTHR43173">
    <property type="entry name" value="ABC1 FAMILY PROTEIN"/>
    <property type="match status" value="1"/>
</dbReference>
<evidence type="ECO:0000313" key="5">
    <source>
        <dbReference type="EMBL" id="TIB07333.1"/>
    </source>
</evidence>
<dbReference type="GO" id="GO:0007005">
    <property type="term" value="P:mitochondrion organization"/>
    <property type="evidence" value="ECO:0007669"/>
    <property type="project" value="TreeGrafter"/>
</dbReference>